<organism evidence="2">
    <name type="scientific">Arabidopsis lyrata subsp. lyrata</name>
    <name type="common">Lyre-leaved rock-cress</name>
    <dbReference type="NCBI Taxonomy" id="81972"/>
    <lineage>
        <taxon>Eukaryota</taxon>
        <taxon>Viridiplantae</taxon>
        <taxon>Streptophyta</taxon>
        <taxon>Embryophyta</taxon>
        <taxon>Tracheophyta</taxon>
        <taxon>Spermatophyta</taxon>
        <taxon>Magnoliopsida</taxon>
        <taxon>eudicotyledons</taxon>
        <taxon>Gunneridae</taxon>
        <taxon>Pentapetalae</taxon>
        <taxon>rosids</taxon>
        <taxon>malvids</taxon>
        <taxon>Brassicales</taxon>
        <taxon>Brassicaceae</taxon>
        <taxon>Camelineae</taxon>
        <taxon>Arabidopsis</taxon>
    </lineage>
</organism>
<dbReference type="Proteomes" id="UP000008694">
    <property type="component" value="Unassembled WGS sequence"/>
</dbReference>
<feature type="non-terminal residue" evidence="1">
    <location>
        <position position="1"/>
    </location>
</feature>
<accession>D7MP83</accession>
<protein>
    <submittedName>
        <fullName evidence="1">Predicted protein</fullName>
    </submittedName>
</protein>
<name>D7MP83_ARALL</name>
<dbReference type="PANTHER" id="PTHR37708:SF2">
    <property type="entry name" value="HOMEOBOX HOX-B3-LIKE PROTEIN"/>
    <property type="match status" value="1"/>
</dbReference>
<dbReference type="Gramene" id="Al_scaffold_0008_668">
    <property type="protein sequence ID" value="Al_scaffold_0008_668"/>
    <property type="gene ID" value="Al_scaffold_0008_668"/>
</dbReference>
<dbReference type="EMBL" id="GL348720">
    <property type="protein sequence ID" value="EFH41690.1"/>
    <property type="molecule type" value="Genomic_DNA"/>
</dbReference>
<proteinExistence type="predicted"/>
<dbReference type="HOGENOM" id="CLU_2216620_0_0_1"/>
<reference evidence="2" key="1">
    <citation type="journal article" date="2011" name="Nat. Genet.">
        <title>The Arabidopsis lyrata genome sequence and the basis of rapid genome size change.</title>
        <authorList>
            <person name="Hu T.T."/>
            <person name="Pattyn P."/>
            <person name="Bakker E.G."/>
            <person name="Cao J."/>
            <person name="Cheng J.-F."/>
            <person name="Clark R.M."/>
            <person name="Fahlgren N."/>
            <person name="Fawcett J.A."/>
            <person name="Grimwood J."/>
            <person name="Gundlach H."/>
            <person name="Haberer G."/>
            <person name="Hollister J.D."/>
            <person name="Ossowski S."/>
            <person name="Ottilar R.P."/>
            <person name="Salamov A.A."/>
            <person name="Schneeberger K."/>
            <person name="Spannagl M."/>
            <person name="Wang X."/>
            <person name="Yang L."/>
            <person name="Nasrallah M.E."/>
            <person name="Bergelson J."/>
            <person name="Carrington J.C."/>
            <person name="Gaut B.S."/>
            <person name="Schmutz J."/>
            <person name="Mayer K.F.X."/>
            <person name="Van de Peer Y."/>
            <person name="Grigoriev I.V."/>
            <person name="Nordborg M."/>
            <person name="Weigel D."/>
            <person name="Guo Y.-L."/>
        </authorList>
    </citation>
    <scope>NUCLEOTIDE SEQUENCE [LARGE SCALE GENOMIC DNA]</scope>
    <source>
        <strain evidence="2">cv. MN47</strain>
    </source>
</reference>
<evidence type="ECO:0000313" key="2">
    <source>
        <dbReference type="Proteomes" id="UP000008694"/>
    </source>
</evidence>
<evidence type="ECO:0000313" key="1">
    <source>
        <dbReference type="EMBL" id="EFH41690.1"/>
    </source>
</evidence>
<dbReference type="PANTHER" id="PTHR37708">
    <property type="entry name" value="HOMEOBOX HOX-B3-LIKE PROTEIN"/>
    <property type="match status" value="1"/>
</dbReference>
<gene>
    <name evidence="1" type="ORF">ARALYDRAFT_683848</name>
</gene>
<sequence length="107" mass="11454">WKSESEFSEEVCEDYNDERGDSLPCLPTAALHGACGSYNRSSSSSLAQSVPGFSALIRIENRRPPVNSNLLPRRTELTLPPVKSRNAAVYAGSVVRGSVSASAGEKI</sequence>
<dbReference type="AlphaFoldDB" id="D7MP83"/>
<keyword evidence="2" id="KW-1185">Reference proteome</keyword>